<dbReference type="GO" id="GO:0005524">
    <property type="term" value="F:ATP binding"/>
    <property type="evidence" value="ECO:0007669"/>
    <property type="project" value="UniProtKB-KW"/>
</dbReference>
<reference evidence="10 11" key="1">
    <citation type="submission" date="2023-10" db="EMBL/GenBank/DDBJ databases">
        <title>Draft genome sequence of Xylaria bambusicola isolate GMP-LS, the root and basal stem rot pathogen of sugarcane in Indonesia.</title>
        <authorList>
            <person name="Selvaraj P."/>
            <person name="Muralishankar V."/>
            <person name="Muruganantham S."/>
            <person name="Sp S."/>
            <person name="Haryani S."/>
            <person name="Lau K.J.X."/>
            <person name="Naqvi N.I."/>
        </authorList>
    </citation>
    <scope>NUCLEOTIDE SEQUENCE [LARGE SCALE GENOMIC DNA]</scope>
    <source>
        <strain evidence="10">GMP-LS</strain>
    </source>
</reference>
<dbReference type="PANTHER" id="PTHR24223">
    <property type="entry name" value="ATP-BINDING CASSETTE SUB-FAMILY C"/>
    <property type="match status" value="1"/>
</dbReference>
<feature type="compositionally biased region" description="Basic and acidic residues" evidence="7">
    <location>
        <begin position="169"/>
        <end position="179"/>
    </location>
</feature>
<dbReference type="InterPro" id="IPR036640">
    <property type="entry name" value="ABC1_TM_sf"/>
</dbReference>
<keyword evidence="6 8" id="KW-0472">Membrane</keyword>
<dbReference type="PANTHER" id="PTHR24223:SF464">
    <property type="entry name" value="ABC-TYPE TRANSPORTER CICA"/>
    <property type="match status" value="1"/>
</dbReference>
<name>A0AAN7UM15_9PEZI</name>
<keyword evidence="3" id="KW-0547">Nucleotide-binding</keyword>
<dbReference type="AlphaFoldDB" id="A0AAN7UM15"/>
<evidence type="ECO:0000256" key="4">
    <source>
        <dbReference type="ARBA" id="ARBA00022840"/>
    </source>
</evidence>
<evidence type="ECO:0000256" key="2">
    <source>
        <dbReference type="ARBA" id="ARBA00022692"/>
    </source>
</evidence>
<evidence type="ECO:0000313" key="11">
    <source>
        <dbReference type="Proteomes" id="UP001305414"/>
    </source>
</evidence>
<comment type="caution">
    <text evidence="10">The sequence shown here is derived from an EMBL/GenBank/DDBJ whole genome shotgun (WGS) entry which is preliminary data.</text>
</comment>
<dbReference type="Pfam" id="PF00664">
    <property type="entry name" value="ABC_membrane"/>
    <property type="match status" value="1"/>
</dbReference>
<dbReference type="SUPFAM" id="SSF90123">
    <property type="entry name" value="ABC transporter transmembrane region"/>
    <property type="match status" value="1"/>
</dbReference>
<evidence type="ECO:0000256" key="3">
    <source>
        <dbReference type="ARBA" id="ARBA00022741"/>
    </source>
</evidence>
<sequence length="491" mass="54598">MVTGYKRQLNERDIWSVNPGRGAEPSTRKLREVFVRRRGAGSKRPLLNALHDTFKFEIWAGGVVCFIYSALQVPTSFVLRFLIQFAVDAYNAKLLHQNASPIAHGIGLVTGVTAMVSIQSLVNNHFHYRSLILGGQTRGVLSCMIYEKAMVILSRAKAGCTPYDNPAESSRKKSRKEENEMGWTSGRIATLMSIDTSRIDSACDFAHLAWASPLSCAMVLILLSIILTYSALPGLALLVIGTPLLITAIRRVARRRKAINKTTDERFVRLVKFFFGCEPAFLDRLEKLRTKEVGALQDLLSIRIGINSMGFSLPVFASTLAFVTYDSLTRNDLEPARVLSSLALFNSLRIPVNLFHVTLGETIDTWSSIKRIEQSLLEEERDKEIVWNPEGECAIELRGASFAWEKTRKQENKHEVKDAATTQGKDKQAEMDSEKVETIKHNKELSNNSATASFDEPGPFKLPNGSLQTGRNELIAVIGMIGSSTALCYLP</sequence>
<keyword evidence="11" id="KW-1185">Reference proteome</keyword>
<dbReference type="EMBL" id="JAWHQM010000024">
    <property type="protein sequence ID" value="KAK5632308.1"/>
    <property type="molecule type" value="Genomic_DNA"/>
</dbReference>
<protein>
    <recommendedName>
        <fullName evidence="9">ABC transmembrane type-1 domain-containing protein</fullName>
    </recommendedName>
</protein>
<feature type="region of interest" description="Disordered" evidence="7">
    <location>
        <begin position="408"/>
        <end position="461"/>
    </location>
</feature>
<evidence type="ECO:0000259" key="9">
    <source>
        <dbReference type="PROSITE" id="PS50929"/>
    </source>
</evidence>
<feature type="compositionally biased region" description="Basic and acidic residues" evidence="7">
    <location>
        <begin position="408"/>
        <end position="444"/>
    </location>
</feature>
<dbReference type="GO" id="GO:0140359">
    <property type="term" value="F:ABC-type transporter activity"/>
    <property type="evidence" value="ECO:0007669"/>
    <property type="project" value="InterPro"/>
</dbReference>
<dbReference type="CDD" id="cd18597">
    <property type="entry name" value="ABC_6TM_YOR1_D1_like"/>
    <property type="match status" value="1"/>
</dbReference>
<dbReference type="Gene3D" id="1.20.1560.10">
    <property type="entry name" value="ABC transporter type 1, transmembrane domain"/>
    <property type="match status" value="1"/>
</dbReference>
<feature type="transmembrane region" description="Helical" evidence="8">
    <location>
        <begin position="208"/>
        <end position="229"/>
    </location>
</feature>
<dbReference type="InterPro" id="IPR050173">
    <property type="entry name" value="ABC_transporter_C-like"/>
</dbReference>
<keyword evidence="1" id="KW-0813">Transport</keyword>
<dbReference type="PROSITE" id="PS50929">
    <property type="entry name" value="ABC_TM1F"/>
    <property type="match status" value="1"/>
</dbReference>
<keyword evidence="4" id="KW-0067">ATP-binding</keyword>
<feature type="transmembrane region" description="Helical" evidence="8">
    <location>
        <begin position="235"/>
        <end position="253"/>
    </location>
</feature>
<evidence type="ECO:0000256" key="8">
    <source>
        <dbReference type="SAM" id="Phobius"/>
    </source>
</evidence>
<keyword evidence="2 8" id="KW-0812">Transmembrane</keyword>
<proteinExistence type="predicted"/>
<evidence type="ECO:0000256" key="6">
    <source>
        <dbReference type="ARBA" id="ARBA00023136"/>
    </source>
</evidence>
<evidence type="ECO:0000256" key="5">
    <source>
        <dbReference type="ARBA" id="ARBA00022989"/>
    </source>
</evidence>
<evidence type="ECO:0000256" key="1">
    <source>
        <dbReference type="ARBA" id="ARBA00022448"/>
    </source>
</evidence>
<feature type="domain" description="ABC transmembrane type-1" evidence="9">
    <location>
        <begin position="59"/>
        <end position="355"/>
    </location>
</feature>
<dbReference type="InterPro" id="IPR011527">
    <property type="entry name" value="ABC1_TM_dom"/>
</dbReference>
<evidence type="ECO:0000313" key="10">
    <source>
        <dbReference type="EMBL" id="KAK5632308.1"/>
    </source>
</evidence>
<gene>
    <name evidence="10" type="ORF">RRF57_008022</name>
</gene>
<evidence type="ECO:0000256" key="7">
    <source>
        <dbReference type="SAM" id="MobiDB-lite"/>
    </source>
</evidence>
<feature type="region of interest" description="Disordered" evidence="7">
    <location>
        <begin position="162"/>
        <end position="181"/>
    </location>
</feature>
<dbReference type="Proteomes" id="UP001305414">
    <property type="component" value="Unassembled WGS sequence"/>
</dbReference>
<feature type="transmembrane region" description="Helical" evidence="8">
    <location>
        <begin position="58"/>
        <end position="82"/>
    </location>
</feature>
<accession>A0AAN7UM15</accession>
<keyword evidence="5 8" id="KW-1133">Transmembrane helix</keyword>
<organism evidence="10 11">
    <name type="scientific">Xylaria bambusicola</name>
    <dbReference type="NCBI Taxonomy" id="326684"/>
    <lineage>
        <taxon>Eukaryota</taxon>
        <taxon>Fungi</taxon>
        <taxon>Dikarya</taxon>
        <taxon>Ascomycota</taxon>
        <taxon>Pezizomycotina</taxon>
        <taxon>Sordariomycetes</taxon>
        <taxon>Xylariomycetidae</taxon>
        <taxon>Xylariales</taxon>
        <taxon>Xylariaceae</taxon>
        <taxon>Xylaria</taxon>
    </lineage>
</organism>
<dbReference type="GO" id="GO:0016020">
    <property type="term" value="C:membrane"/>
    <property type="evidence" value="ECO:0007669"/>
    <property type="project" value="InterPro"/>
</dbReference>
<feature type="transmembrane region" description="Helical" evidence="8">
    <location>
        <begin position="102"/>
        <end position="122"/>
    </location>
</feature>